<protein>
    <submittedName>
        <fullName evidence="9">Unannotated protein</fullName>
    </submittedName>
</protein>
<keyword evidence="5 7" id="KW-1133">Transmembrane helix</keyword>
<evidence type="ECO:0000256" key="7">
    <source>
        <dbReference type="SAM" id="Phobius"/>
    </source>
</evidence>
<keyword evidence="3" id="KW-1003">Cell membrane</keyword>
<feature type="transmembrane region" description="Helical" evidence="7">
    <location>
        <begin position="94"/>
        <end position="118"/>
    </location>
</feature>
<evidence type="ECO:0000256" key="6">
    <source>
        <dbReference type="ARBA" id="ARBA00023136"/>
    </source>
</evidence>
<keyword evidence="6 7" id="KW-0472">Membrane</keyword>
<feature type="domain" description="ABC transmembrane type-1" evidence="8">
    <location>
        <begin position="56"/>
        <end position="244"/>
    </location>
</feature>
<dbReference type="PANTHER" id="PTHR30151">
    <property type="entry name" value="ALKANE SULFONATE ABC TRANSPORTER-RELATED, MEMBRANE SUBUNIT"/>
    <property type="match status" value="1"/>
</dbReference>
<dbReference type="Pfam" id="PF00528">
    <property type="entry name" value="BPD_transp_1"/>
    <property type="match status" value="1"/>
</dbReference>
<evidence type="ECO:0000259" key="8">
    <source>
        <dbReference type="PROSITE" id="PS50928"/>
    </source>
</evidence>
<feature type="transmembrane region" description="Helical" evidence="7">
    <location>
        <begin position="218"/>
        <end position="240"/>
    </location>
</feature>
<dbReference type="Gene3D" id="1.10.3720.10">
    <property type="entry name" value="MetI-like"/>
    <property type="match status" value="1"/>
</dbReference>
<gene>
    <name evidence="9" type="ORF">UFOPK3381_01067</name>
</gene>
<feature type="transmembrane region" description="Helical" evidence="7">
    <location>
        <begin position="124"/>
        <end position="144"/>
    </location>
</feature>
<dbReference type="SUPFAM" id="SSF161098">
    <property type="entry name" value="MetI-like"/>
    <property type="match status" value="1"/>
</dbReference>
<dbReference type="GO" id="GO:0055085">
    <property type="term" value="P:transmembrane transport"/>
    <property type="evidence" value="ECO:0007669"/>
    <property type="project" value="InterPro"/>
</dbReference>
<dbReference type="EMBL" id="CAFBLN010000051">
    <property type="protein sequence ID" value="CAB4875780.1"/>
    <property type="molecule type" value="Genomic_DNA"/>
</dbReference>
<evidence type="ECO:0000256" key="1">
    <source>
        <dbReference type="ARBA" id="ARBA00004651"/>
    </source>
</evidence>
<dbReference type="GO" id="GO:0005886">
    <property type="term" value="C:plasma membrane"/>
    <property type="evidence" value="ECO:0007669"/>
    <property type="project" value="UniProtKB-SubCell"/>
</dbReference>
<accession>A0A6J7E3V3</accession>
<dbReference type="PANTHER" id="PTHR30151:SF20">
    <property type="entry name" value="ABC TRANSPORTER PERMEASE PROTEIN HI_0355-RELATED"/>
    <property type="match status" value="1"/>
</dbReference>
<organism evidence="9">
    <name type="scientific">freshwater metagenome</name>
    <dbReference type="NCBI Taxonomy" id="449393"/>
    <lineage>
        <taxon>unclassified sequences</taxon>
        <taxon>metagenomes</taxon>
        <taxon>ecological metagenomes</taxon>
    </lineage>
</organism>
<comment type="subcellular location">
    <subcellularLocation>
        <location evidence="1">Cell membrane</location>
        <topology evidence="1">Multi-pass membrane protein</topology>
    </subcellularLocation>
</comment>
<proteinExistence type="predicted"/>
<keyword evidence="4 7" id="KW-0812">Transmembrane</keyword>
<reference evidence="9" key="1">
    <citation type="submission" date="2020-05" db="EMBL/GenBank/DDBJ databases">
        <authorList>
            <person name="Chiriac C."/>
            <person name="Salcher M."/>
            <person name="Ghai R."/>
            <person name="Kavagutti S V."/>
        </authorList>
    </citation>
    <scope>NUCLEOTIDE SEQUENCE</scope>
</reference>
<name>A0A6J7E3V3_9ZZZZ</name>
<evidence type="ECO:0000256" key="3">
    <source>
        <dbReference type="ARBA" id="ARBA00022475"/>
    </source>
</evidence>
<evidence type="ECO:0000256" key="4">
    <source>
        <dbReference type="ARBA" id="ARBA00022692"/>
    </source>
</evidence>
<evidence type="ECO:0000256" key="2">
    <source>
        <dbReference type="ARBA" id="ARBA00022448"/>
    </source>
</evidence>
<dbReference type="InterPro" id="IPR035906">
    <property type="entry name" value="MetI-like_sf"/>
</dbReference>
<dbReference type="AlphaFoldDB" id="A0A6J7E3V3"/>
<dbReference type="PROSITE" id="PS50928">
    <property type="entry name" value="ABC_TM1"/>
    <property type="match status" value="1"/>
</dbReference>
<feature type="transmembrane region" description="Helical" evidence="7">
    <location>
        <begin position="63"/>
        <end position="82"/>
    </location>
</feature>
<evidence type="ECO:0000256" key="5">
    <source>
        <dbReference type="ARBA" id="ARBA00022989"/>
    </source>
</evidence>
<dbReference type="CDD" id="cd06261">
    <property type="entry name" value="TM_PBP2"/>
    <property type="match status" value="1"/>
</dbReference>
<feature type="transmembrane region" description="Helical" evidence="7">
    <location>
        <begin position="183"/>
        <end position="206"/>
    </location>
</feature>
<sequence>MRFRRNLLGSFLSFVVVIGVWQAIISFGHVAPYVAPTPLDAWRSIVTNWSHLWPLTLATVKETLFGFVAGATLGMGLGILLSKRRFVQRVIYPILILSQAIPIIALAPPLVLVLGFGLTPKVVIVAWIVFFPVTVSVLDGLANVDRDLLTLARAYGASPWRTFLVIEVPSASTSLFSGLKIGATYAVTGAIIGELAASSGSSLAMFQHSQSAQLDAAGVYGTTLIMTAVGMSWFGVVALVEFFTTPWKRRSVARRAGRRI</sequence>
<evidence type="ECO:0000313" key="9">
    <source>
        <dbReference type="EMBL" id="CAB4875780.1"/>
    </source>
</evidence>
<dbReference type="InterPro" id="IPR000515">
    <property type="entry name" value="MetI-like"/>
</dbReference>
<keyword evidence="2" id="KW-0813">Transport</keyword>